<reference evidence="1" key="1">
    <citation type="journal article" date="2019" name="bioRxiv">
        <title>The Genome of the Zebra Mussel, Dreissena polymorpha: A Resource for Invasive Species Research.</title>
        <authorList>
            <person name="McCartney M.A."/>
            <person name="Auch B."/>
            <person name="Kono T."/>
            <person name="Mallez S."/>
            <person name="Zhang Y."/>
            <person name="Obille A."/>
            <person name="Becker A."/>
            <person name="Abrahante J.E."/>
            <person name="Garbe J."/>
            <person name="Badalamenti J.P."/>
            <person name="Herman A."/>
            <person name="Mangelson H."/>
            <person name="Liachko I."/>
            <person name="Sullivan S."/>
            <person name="Sone E.D."/>
            <person name="Koren S."/>
            <person name="Silverstein K.A.T."/>
            <person name="Beckman K.B."/>
            <person name="Gohl D.M."/>
        </authorList>
    </citation>
    <scope>NUCLEOTIDE SEQUENCE</scope>
    <source>
        <strain evidence="1">Duluth1</strain>
        <tissue evidence="1">Whole animal</tissue>
    </source>
</reference>
<evidence type="ECO:0000313" key="2">
    <source>
        <dbReference type="Proteomes" id="UP000828390"/>
    </source>
</evidence>
<organism evidence="1 2">
    <name type="scientific">Dreissena polymorpha</name>
    <name type="common">Zebra mussel</name>
    <name type="synonym">Mytilus polymorpha</name>
    <dbReference type="NCBI Taxonomy" id="45954"/>
    <lineage>
        <taxon>Eukaryota</taxon>
        <taxon>Metazoa</taxon>
        <taxon>Spiralia</taxon>
        <taxon>Lophotrochozoa</taxon>
        <taxon>Mollusca</taxon>
        <taxon>Bivalvia</taxon>
        <taxon>Autobranchia</taxon>
        <taxon>Heteroconchia</taxon>
        <taxon>Euheterodonta</taxon>
        <taxon>Imparidentia</taxon>
        <taxon>Neoheterodontei</taxon>
        <taxon>Myida</taxon>
        <taxon>Dreissenoidea</taxon>
        <taxon>Dreissenidae</taxon>
        <taxon>Dreissena</taxon>
    </lineage>
</organism>
<sequence>MSQVKDLCKEPVLRWISTTAQSWHGQRPMKCCLPLISLYPAVVHCWTPSRTCS</sequence>
<evidence type="ECO:0000313" key="1">
    <source>
        <dbReference type="EMBL" id="KAH3768781.1"/>
    </source>
</evidence>
<protein>
    <submittedName>
        <fullName evidence="1">Uncharacterized protein</fullName>
    </submittedName>
</protein>
<proteinExistence type="predicted"/>
<dbReference type="Proteomes" id="UP000828390">
    <property type="component" value="Unassembled WGS sequence"/>
</dbReference>
<dbReference type="EMBL" id="JAIWYP010000009">
    <property type="protein sequence ID" value="KAH3768781.1"/>
    <property type="molecule type" value="Genomic_DNA"/>
</dbReference>
<name>A0A9D4DW98_DREPO</name>
<comment type="caution">
    <text evidence="1">The sequence shown here is derived from an EMBL/GenBank/DDBJ whole genome shotgun (WGS) entry which is preliminary data.</text>
</comment>
<keyword evidence="2" id="KW-1185">Reference proteome</keyword>
<gene>
    <name evidence="1" type="ORF">DPMN_169998</name>
</gene>
<accession>A0A9D4DW98</accession>
<dbReference type="AlphaFoldDB" id="A0A9D4DW98"/>
<reference evidence="1" key="2">
    <citation type="submission" date="2020-11" db="EMBL/GenBank/DDBJ databases">
        <authorList>
            <person name="McCartney M.A."/>
            <person name="Auch B."/>
            <person name="Kono T."/>
            <person name="Mallez S."/>
            <person name="Becker A."/>
            <person name="Gohl D.M."/>
            <person name="Silverstein K.A.T."/>
            <person name="Koren S."/>
            <person name="Bechman K.B."/>
            <person name="Herman A."/>
            <person name="Abrahante J.E."/>
            <person name="Garbe J."/>
        </authorList>
    </citation>
    <scope>NUCLEOTIDE SEQUENCE</scope>
    <source>
        <strain evidence="1">Duluth1</strain>
        <tissue evidence="1">Whole animal</tissue>
    </source>
</reference>